<evidence type="ECO:0000256" key="3">
    <source>
        <dbReference type="ARBA" id="ARBA00008774"/>
    </source>
</evidence>
<gene>
    <name evidence="11" type="ORF">G9C98_000835</name>
</gene>
<dbReference type="AlphaFoldDB" id="A0A8J5VC33"/>
<dbReference type="GO" id="GO:0005694">
    <property type="term" value="C:chromosome"/>
    <property type="evidence" value="ECO:0007669"/>
    <property type="project" value="UniProtKB-SubCell"/>
</dbReference>
<dbReference type="GO" id="GO:0003677">
    <property type="term" value="F:DNA binding"/>
    <property type="evidence" value="ECO:0007669"/>
    <property type="project" value="UniProtKB-UniRule"/>
</dbReference>
<keyword evidence="4" id="KW-0158">Chromosome</keyword>
<dbReference type="PANTHER" id="PTHR48112">
    <property type="entry name" value="HIGH MOBILITY GROUP PROTEIN DSP1"/>
    <property type="match status" value="1"/>
</dbReference>
<feature type="compositionally biased region" description="Gly residues" evidence="9">
    <location>
        <begin position="27"/>
        <end position="36"/>
    </location>
</feature>
<dbReference type="Pfam" id="PF00505">
    <property type="entry name" value="HMG_box"/>
    <property type="match status" value="1"/>
</dbReference>
<comment type="subcellular location">
    <subcellularLocation>
        <location evidence="2">Chromosome</location>
    </subcellularLocation>
    <subcellularLocation>
        <location evidence="1">Nucleus</location>
    </subcellularLocation>
</comment>
<reference evidence="11" key="1">
    <citation type="submission" date="2020-03" db="EMBL/GenBank/DDBJ databases">
        <authorList>
            <person name="Chebbi M.A."/>
            <person name="Drezen J.M."/>
        </authorList>
    </citation>
    <scope>NUCLEOTIDE SEQUENCE</scope>
    <source>
        <tissue evidence="11">Whole body</tissue>
    </source>
</reference>
<evidence type="ECO:0000256" key="4">
    <source>
        <dbReference type="ARBA" id="ARBA00022454"/>
    </source>
</evidence>
<dbReference type="PANTHER" id="PTHR48112:SF32">
    <property type="entry name" value="HIGH MOBILITY GROUP PROTEIN B3"/>
    <property type="match status" value="1"/>
</dbReference>
<feature type="compositionally biased region" description="Low complexity" evidence="9">
    <location>
        <begin position="163"/>
        <end position="193"/>
    </location>
</feature>
<keyword evidence="7 8" id="KW-0539">Nucleus</keyword>
<dbReference type="SMART" id="SM00398">
    <property type="entry name" value="HMG"/>
    <property type="match status" value="2"/>
</dbReference>
<evidence type="ECO:0000256" key="1">
    <source>
        <dbReference type="ARBA" id="ARBA00004123"/>
    </source>
</evidence>
<feature type="region of interest" description="Disordered" evidence="9">
    <location>
        <begin position="325"/>
        <end position="351"/>
    </location>
</feature>
<dbReference type="CDD" id="cd21978">
    <property type="entry name" value="HMG-box_HMGB_rpt1"/>
    <property type="match status" value="1"/>
</dbReference>
<feature type="DNA-binding region" description="HMG box" evidence="8">
    <location>
        <begin position="352"/>
        <end position="420"/>
    </location>
</feature>
<sequence length="457" mass="50154">MSEHHRVAAGAAGGWGTSSPGNREDNGGTGNAGGGANNWWPGINAEQQQQLQQQAAAVVQQQTLHQHLMNQQAAVAAAQQLNQHHQDIVRSTAAGTQHLFSYKTMAASFQNPATGGQSNSTVSTTSSNSGGASGNPNNSSGGANCMRGGYDYRMTGQTGGAGSNTSAGGANTNNSNNQGNTPTGNTNTQTNPPAGSVQWWYTSGAVMDANNVHQQMQGQHISSNQIPAHQIQQLPGQNNLQQNNAQITKMPRGKTDSKPRGRMTAYAFFVQTCRQEHKKKHPEETIVFQEFSKKCADRWKIMSDKEKKRFQEMAEKDKKRYDAEMQNYTPPKGENIKGRGKKRKHLKDPNAPKRSLSAFFWFCHDERGNVKMRNPEYGVGDIAKELGKKWSDADPETKSKYEAMAEKDKARYEREMTAYKKKMKDGPGVMMGAPANAMIKHESEEDIEEDDAEDDDE</sequence>
<dbReference type="InterPro" id="IPR050342">
    <property type="entry name" value="HMGB"/>
</dbReference>
<evidence type="ECO:0000313" key="11">
    <source>
        <dbReference type="EMBL" id="KAG8040264.1"/>
    </source>
</evidence>
<reference evidence="11" key="2">
    <citation type="submission" date="2021-04" db="EMBL/GenBank/DDBJ databases">
        <title>Genome-wide patterns of bracovirus chromosomal integration into multiple host tissues during parasitism.</title>
        <authorList>
            <person name="Chebbi M.A.C."/>
        </authorList>
    </citation>
    <scope>NUCLEOTIDE SEQUENCE</scope>
    <source>
        <tissue evidence="11">Whole body</tissue>
    </source>
</reference>
<dbReference type="FunFam" id="1.10.30.10:FF:000016">
    <property type="entry name" value="FACT complex subunit SSRP1"/>
    <property type="match status" value="1"/>
</dbReference>
<evidence type="ECO:0000256" key="2">
    <source>
        <dbReference type="ARBA" id="ARBA00004286"/>
    </source>
</evidence>
<comment type="caution">
    <text evidence="11">The sequence shown here is derived from an EMBL/GenBank/DDBJ whole genome shotgun (WGS) entry which is preliminary data.</text>
</comment>
<dbReference type="EMBL" id="JAAOIC020000023">
    <property type="protein sequence ID" value="KAG8040264.1"/>
    <property type="molecule type" value="Genomic_DNA"/>
</dbReference>
<organism evidence="11 12">
    <name type="scientific">Cotesia typhae</name>
    <dbReference type="NCBI Taxonomy" id="2053667"/>
    <lineage>
        <taxon>Eukaryota</taxon>
        <taxon>Metazoa</taxon>
        <taxon>Ecdysozoa</taxon>
        <taxon>Arthropoda</taxon>
        <taxon>Hexapoda</taxon>
        <taxon>Insecta</taxon>
        <taxon>Pterygota</taxon>
        <taxon>Neoptera</taxon>
        <taxon>Endopterygota</taxon>
        <taxon>Hymenoptera</taxon>
        <taxon>Apocrita</taxon>
        <taxon>Ichneumonoidea</taxon>
        <taxon>Braconidae</taxon>
        <taxon>Microgastrinae</taxon>
        <taxon>Cotesia</taxon>
    </lineage>
</organism>
<feature type="compositionally biased region" description="Low complexity" evidence="9">
    <location>
        <begin position="114"/>
        <end position="144"/>
    </location>
</feature>
<keyword evidence="12" id="KW-1185">Reference proteome</keyword>
<evidence type="ECO:0000259" key="10">
    <source>
        <dbReference type="PROSITE" id="PS50118"/>
    </source>
</evidence>
<feature type="region of interest" description="Disordered" evidence="9">
    <location>
        <begin position="111"/>
        <end position="144"/>
    </location>
</feature>
<keyword evidence="6 8" id="KW-0238">DNA-binding</keyword>
<dbReference type="InterPro" id="IPR009071">
    <property type="entry name" value="HMG_box_dom"/>
</dbReference>
<dbReference type="Proteomes" id="UP000729913">
    <property type="component" value="Unassembled WGS sequence"/>
</dbReference>
<keyword evidence="5" id="KW-0677">Repeat</keyword>
<evidence type="ECO:0000256" key="9">
    <source>
        <dbReference type="SAM" id="MobiDB-lite"/>
    </source>
</evidence>
<evidence type="ECO:0000256" key="5">
    <source>
        <dbReference type="ARBA" id="ARBA00022737"/>
    </source>
</evidence>
<comment type="similarity">
    <text evidence="3">Belongs to the HMGB family.</text>
</comment>
<dbReference type="OrthoDB" id="1919336at2759"/>
<feature type="DNA-binding region" description="HMG box" evidence="8">
    <location>
        <begin position="259"/>
        <end position="329"/>
    </location>
</feature>
<dbReference type="FunFam" id="1.10.30.10:FF:000013">
    <property type="entry name" value="High mobility group protein B3"/>
    <property type="match status" value="1"/>
</dbReference>
<accession>A0A8J5VC33</accession>
<proteinExistence type="inferred from homology"/>
<feature type="domain" description="HMG box" evidence="10">
    <location>
        <begin position="259"/>
        <end position="329"/>
    </location>
</feature>
<feature type="domain" description="HMG box" evidence="10">
    <location>
        <begin position="352"/>
        <end position="420"/>
    </location>
</feature>
<name>A0A8J5VC33_9HYME</name>
<dbReference type="Pfam" id="PF09011">
    <property type="entry name" value="HMG_box_2"/>
    <property type="match status" value="1"/>
</dbReference>
<dbReference type="CDD" id="cd01390">
    <property type="entry name" value="HMG-box_NHP6-like"/>
    <property type="match status" value="1"/>
</dbReference>
<feature type="region of interest" description="Disordered" evidence="9">
    <location>
        <begin position="156"/>
        <end position="193"/>
    </location>
</feature>
<protein>
    <recommendedName>
        <fullName evidence="10">HMG box domain-containing protein</fullName>
    </recommendedName>
</protein>
<evidence type="ECO:0000313" key="12">
    <source>
        <dbReference type="Proteomes" id="UP000729913"/>
    </source>
</evidence>
<evidence type="ECO:0000256" key="8">
    <source>
        <dbReference type="PROSITE-ProRule" id="PRU00267"/>
    </source>
</evidence>
<dbReference type="GO" id="GO:0005634">
    <property type="term" value="C:nucleus"/>
    <property type="evidence" value="ECO:0007669"/>
    <property type="project" value="UniProtKB-SubCell"/>
</dbReference>
<feature type="region of interest" description="Disordered" evidence="9">
    <location>
        <begin position="1"/>
        <end position="41"/>
    </location>
</feature>
<dbReference type="PROSITE" id="PS50118">
    <property type="entry name" value="HMG_BOX_2"/>
    <property type="match status" value="2"/>
</dbReference>
<evidence type="ECO:0000256" key="6">
    <source>
        <dbReference type="ARBA" id="ARBA00023125"/>
    </source>
</evidence>
<evidence type="ECO:0000256" key="7">
    <source>
        <dbReference type="ARBA" id="ARBA00023242"/>
    </source>
</evidence>